<gene>
    <name evidence="1" type="ORF">LARSCL_LOCUS19026</name>
</gene>
<reference evidence="1 2" key="1">
    <citation type="submission" date="2024-04" db="EMBL/GenBank/DDBJ databases">
        <authorList>
            <person name="Rising A."/>
            <person name="Reimegard J."/>
            <person name="Sonavane S."/>
            <person name="Akerstrom W."/>
            <person name="Nylinder S."/>
            <person name="Hedman E."/>
            <person name="Kallberg Y."/>
        </authorList>
    </citation>
    <scope>NUCLEOTIDE SEQUENCE [LARGE SCALE GENOMIC DNA]</scope>
</reference>
<evidence type="ECO:0000313" key="1">
    <source>
        <dbReference type="EMBL" id="CAL1294980.1"/>
    </source>
</evidence>
<accession>A0AAV2BGH4</accession>
<proteinExistence type="predicted"/>
<keyword evidence="2" id="KW-1185">Reference proteome</keyword>
<dbReference type="EMBL" id="CAXIEN010000358">
    <property type="protein sequence ID" value="CAL1294980.1"/>
    <property type="molecule type" value="Genomic_DNA"/>
</dbReference>
<dbReference type="AlphaFoldDB" id="A0AAV2BGH4"/>
<evidence type="ECO:0000313" key="2">
    <source>
        <dbReference type="Proteomes" id="UP001497382"/>
    </source>
</evidence>
<dbReference type="Proteomes" id="UP001497382">
    <property type="component" value="Unassembled WGS sequence"/>
</dbReference>
<organism evidence="1 2">
    <name type="scientific">Larinioides sclopetarius</name>
    <dbReference type="NCBI Taxonomy" id="280406"/>
    <lineage>
        <taxon>Eukaryota</taxon>
        <taxon>Metazoa</taxon>
        <taxon>Ecdysozoa</taxon>
        <taxon>Arthropoda</taxon>
        <taxon>Chelicerata</taxon>
        <taxon>Arachnida</taxon>
        <taxon>Araneae</taxon>
        <taxon>Araneomorphae</taxon>
        <taxon>Entelegynae</taxon>
        <taxon>Araneoidea</taxon>
        <taxon>Araneidae</taxon>
        <taxon>Larinioides</taxon>
    </lineage>
</organism>
<sequence length="121" mass="13731">MCSDRRDIKKQSSEIPRKRLVGRSAICRPQTQLGAKVTANKGYGPVSGVVCVYVATLDRSRRNVFLDRDFRNSDFISVFGSPIHRYRPIIPQAPTGADHEFEECYYRPYDSKIVTCPSQGM</sequence>
<comment type="caution">
    <text evidence="1">The sequence shown here is derived from an EMBL/GenBank/DDBJ whole genome shotgun (WGS) entry which is preliminary data.</text>
</comment>
<name>A0AAV2BGH4_9ARAC</name>
<protein>
    <submittedName>
        <fullName evidence="1">Uncharacterized protein</fullName>
    </submittedName>
</protein>